<keyword evidence="3 7" id="KW-0547">Nucleotide-binding</keyword>
<dbReference type="InterPro" id="IPR031322">
    <property type="entry name" value="Shikimate/glucono_kinase"/>
</dbReference>
<evidence type="ECO:0000256" key="2">
    <source>
        <dbReference type="ARBA" id="ARBA00022679"/>
    </source>
</evidence>
<comment type="catalytic activity">
    <reaction evidence="7">
        <text>shikimate + ATP = 3-phosphoshikimate + ADP + H(+)</text>
        <dbReference type="Rhea" id="RHEA:13121"/>
        <dbReference type="ChEBI" id="CHEBI:15378"/>
        <dbReference type="ChEBI" id="CHEBI:30616"/>
        <dbReference type="ChEBI" id="CHEBI:36208"/>
        <dbReference type="ChEBI" id="CHEBI:145989"/>
        <dbReference type="ChEBI" id="CHEBI:456216"/>
        <dbReference type="EC" id="2.7.1.71"/>
    </reaction>
</comment>
<evidence type="ECO:0000313" key="8">
    <source>
        <dbReference type="EMBL" id="GFO58970.1"/>
    </source>
</evidence>
<comment type="subcellular location">
    <subcellularLocation>
        <location evidence="7">Cytoplasm</location>
    </subcellularLocation>
</comment>
<dbReference type="GO" id="GO:0005524">
    <property type="term" value="F:ATP binding"/>
    <property type="evidence" value="ECO:0007669"/>
    <property type="project" value="UniProtKB-UniRule"/>
</dbReference>
<accession>A0A6V8MG62</accession>
<dbReference type="CDD" id="cd00464">
    <property type="entry name" value="SK"/>
    <property type="match status" value="1"/>
</dbReference>
<keyword evidence="4 7" id="KW-0418">Kinase</keyword>
<dbReference type="RefSeq" id="WP_183353822.1">
    <property type="nucleotide sequence ID" value="NZ_BLXX01000003.1"/>
</dbReference>
<dbReference type="SUPFAM" id="SSF52540">
    <property type="entry name" value="P-loop containing nucleoside triphosphate hydrolases"/>
    <property type="match status" value="1"/>
</dbReference>
<reference evidence="9" key="1">
    <citation type="submission" date="2020-06" db="EMBL/GenBank/DDBJ databases">
        <title>Draft genomic sequence of Geomonas sp. Red330.</title>
        <authorList>
            <person name="Itoh H."/>
            <person name="Zhenxing X."/>
            <person name="Ushijima N."/>
            <person name="Masuda Y."/>
            <person name="Shiratori Y."/>
            <person name="Senoo K."/>
        </authorList>
    </citation>
    <scope>NUCLEOTIDE SEQUENCE [LARGE SCALE GENOMIC DNA]</scope>
    <source>
        <strain evidence="9">Red330</strain>
    </source>
</reference>
<dbReference type="Gene3D" id="3.40.50.300">
    <property type="entry name" value="P-loop containing nucleotide triphosphate hydrolases"/>
    <property type="match status" value="1"/>
</dbReference>
<keyword evidence="2 7" id="KW-0808">Transferase</keyword>
<keyword evidence="5 7" id="KW-0067">ATP-binding</keyword>
<dbReference type="HAMAP" id="MF_00109">
    <property type="entry name" value="Shikimate_kinase"/>
    <property type="match status" value="1"/>
</dbReference>
<keyword evidence="9" id="KW-1185">Reference proteome</keyword>
<keyword evidence="6 7" id="KW-0057">Aromatic amino acid biosynthesis</keyword>
<evidence type="ECO:0000256" key="6">
    <source>
        <dbReference type="ARBA" id="ARBA00023141"/>
    </source>
</evidence>
<feature type="binding site" evidence="7">
    <location>
        <position position="135"/>
    </location>
    <ligand>
        <name>substrate</name>
    </ligand>
</feature>
<dbReference type="EMBL" id="BLXX01000003">
    <property type="protein sequence ID" value="GFO58970.1"/>
    <property type="molecule type" value="Genomic_DNA"/>
</dbReference>
<comment type="subunit">
    <text evidence="7">Monomer.</text>
</comment>
<dbReference type="Pfam" id="PF01202">
    <property type="entry name" value="SKI"/>
    <property type="match status" value="1"/>
</dbReference>
<organism evidence="8 9">
    <name type="scientific">Geomonas silvestris</name>
    <dbReference type="NCBI Taxonomy" id="2740184"/>
    <lineage>
        <taxon>Bacteria</taxon>
        <taxon>Pseudomonadati</taxon>
        <taxon>Thermodesulfobacteriota</taxon>
        <taxon>Desulfuromonadia</taxon>
        <taxon>Geobacterales</taxon>
        <taxon>Geobacteraceae</taxon>
        <taxon>Geomonas</taxon>
    </lineage>
</organism>
<evidence type="ECO:0000256" key="7">
    <source>
        <dbReference type="HAMAP-Rule" id="MF_00109"/>
    </source>
</evidence>
<dbReference type="InterPro" id="IPR027417">
    <property type="entry name" value="P-loop_NTPase"/>
</dbReference>
<comment type="caution">
    <text evidence="7">Lacks conserved residue(s) required for the propagation of feature annotation.</text>
</comment>
<sequence>MSRVTMIGMPGSGKSVVGRIVAERLGWQFLDTDKVIEARRGVALQELIDQVGEPAFLAIEEETLLEVEFPDSCVIAPGGSAIYSGSGMQRLAELSTVVFLDAPIAEVRAHIAGQAPRGIIGLVEAGSLEALLAVRLPLYRRWAHLCVSCCEATAEVEADQVLAQLASYWHKN</sequence>
<evidence type="ECO:0000256" key="1">
    <source>
        <dbReference type="ARBA" id="ARBA00022605"/>
    </source>
</evidence>
<comment type="pathway">
    <text evidence="7">Metabolic intermediate biosynthesis; chorismate biosynthesis; chorismate from D-erythrose 4-phosphate and phosphoenolpyruvate: step 5/7.</text>
</comment>
<dbReference type="GO" id="GO:0005829">
    <property type="term" value="C:cytosol"/>
    <property type="evidence" value="ECO:0007669"/>
    <property type="project" value="TreeGrafter"/>
</dbReference>
<dbReference type="GO" id="GO:0008652">
    <property type="term" value="P:amino acid biosynthetic process"/>
    <property type="evidence" value="ECO:0007669"/>
    <property type="project" value="UniProtKB-KW"/>
</dbReference>
<comment type="function">
    <text evidence="7">Catalyzes the specific phosphorylation of the 3-hydroxyl group of shikimic acid using ATP as a cosubstrate.</text>
</comment>
<dbReference type="EC" id="2.7.1.71" evidence="7"/>
<dbReference type="Proteomes" id="UP000556026">
    <property type="component" value="Unassembled WGS sequence"/>
</dbReference>
<feature type="binding site" evidence="7">
    <location>
        <begin position="11"/>
        <end position="16"/>
    </location>
    <ligand>
        <name>ATP</name>
        <dbReference type="ChEBI" id="CHEBI:30616"/>
    </ligand>
</feature>
<comment type="similarity">
    <text evidence="7">Belongs to the shikimate kinase family.</text>
</comment>
<dbReference type="GO" id="GO:0009073">
    <property type="term" value="P:aromatic amino acid family biosynthetic process"/>
    <property type="evidence" value="ECO:0007669"/>
    <property type="project" value="UniProtKB-KW"/>
</dbReference>
<evidence type="ECO:0000256" key="4">
    <source>
        <dbReference type="ARBA" id="ARBA00022777"/>
    </source>
</evidence>
<feature type="binding site" evidence="7">
    <location>
        <position position="33"/>
    </location>
    <ligand>
        <name>substrate</name>
    </ligand>
</feature>
<evidence type="ECO:0000313" key="9">
    <source>
        <dbReference type="Proteomes" id="UP000556026"/>
    </source>
</evidence>
<evidence type="ECO:0000256" key="3">
    <source>
        <dbReference type="ARBA" id="ARBA00022741"/>
    </source>
</evidence>
<dbReference type="PANTHER" id="PTHR21087:SF16">
    <property type="entry name" value="SHIKIMATE KINASE 1, CHLOROPLASTIC"/>
    <property type="match status" value="1"/>
</dbReference>
<protein>
    <recommendedName>
        <fullName evidence="7">Shikimate kinase</fullName>
        <shortName evidence="7">SK</shortName>
        <ecNumber evidence="7">2.7.1.71</ecNumber>
    </recommendedName>
</protein>
<dbReference type="GO" id="GO:0009423">
    <property type="term" value="P:chorismate biosynthetic process"/>
    <property type="evidence" value="ECO:0007669"/>
    <property type="project" value="UniProtKB-UniRule"/>
</dbReference>
<dbReference type="AlphaFoldDB" id="A0A6V8MG62"/>
<keyword evidence="7" id="KW-0460">Magnesium</keyword>
<keyword evidence="1 7" id="KW-0028">Amino-acid biosynthesis</keyword>
<evidence type="ECO:0000256" key="5">
    <source>
        <dbReference type="ARBA" id="ARBA00022840"/>
    </source>
</evidence>
<dbReference type="GO" id="GO:0000287">
    <property type="term" value="F:magnesium ion binding"/>
    <property type="evidence" value="ECO:0007669"/>
    <property type="project" value="UniProtKB-UniRule"/>
</dbReference>
<proteinExistence type="inferred from homology"/>
<comment type="cofactor">
    <cofactor evidence="7">
        <name>Mg(2+)</name>
        <dbReference type="ChEBI" id="CHEBI:18420"/>
    </cofactor>
    <text evidence="7">Binds 1 Mg(2+) ion per subunit.</text>
</comment>
<dbReference type="UniPathway" id="UPA00053">
    <property type="reaction ID" value="UER00088"/>
</dbReference>
<gene>
    <name evidence="7" type="primary">aroK</name>
    <name evidence="8" type="ORF">GMST_12950</name>
</gene>
<feature type="binding site" evidence="7">
    <location>
        <position position="79"/>
    </location>
    <ligand>
        <name>substrate</name>
    </ligand>
</feature>
<keyword evidence="7" id="KW-0479">Metal-binding</keyword>
<keyword evidence="7" id="KW-0963">Cytoplasm</keyword>
<dbReference type="InterPro" id="IPR000623">
    <property type="entry name" value="Shikimate_kinase/TSH1"/>
</dbReference>
<dbReference type="PANTHER" id="PTHR21087">
    <property type="entry name" value="SHIKIMATE KINASE"/>
    <property type="match status" value="1"/>
</dbReference>
<name>A0A6V8MG62_9BACT</name>
<feature type="binding site" evidence="7">
    <location>
        <position position="15"/>
    </location>
    <ligand>
        <name>Mg(2+)</name>
        <dbReference type="ChEBI" id="CHEBI:18420"/>
    </ligand>
</feature>
<dbReference type="GO" id="GO:0004765">
    <property type="term" value="F:shikimate kinase activity"/>
    <property type="evidence" value="ECO:0007669"/>
    <property type="project" value="UniProtKB-UniRule"/>
</dbReference>
<dbReference type="PRINTS" id="PR01100">
    <property type="entry name" value="SHIKIMTKNASE"/>
</dbReference>
<comment type="caution">
    <text evidence="8">The sequence shown here is derived from an EMBL/GenBank/DDBJ whole genome shotgun (WGS) entry which is preliminary data.</text>
</comment>